<evidence type="ECO:0000313" key="4">
    <source>
        <dbReference type="Proteomes" id="UP000693972"/>
    </source>
</evidence>
<reference evidence="3 4" key="1">
    <citation type="submission" date="2021-07" db="EMBL/GenBank/DDBJ databases">
        <title>Karlodiniumbacter phycospheric gen. nov., sp. nov., a phycosphere bacterium isolated from karlodinium veneficum.</title>
        <authorList>
            <person name="Peng Y."/>
            <person name="Jiang L."/>
            <person name="Lee J."/>
        </authorList>
    </citation>
    <scope>NUCLEOTIDE SEQUENCE</scope>
    <source>
        <strain evidence="3 4">N5</strain>
    </source>
</reference>
<name>A0A975TXF3_9RHOB</name>
<gene>
    <name evidence="2" type="ORF">KUL25_06890</name>
    <name evidence="3" type="ORF">KUL25_06895</name>
</gene>
<dbReference type="Proteomes" id="UP000693972">
    <property type="component" value="Unassembled WGS sequence"/>
</dbReference>
<dbReference type="EMBL" id="JAIMBW010000001">
    <property type="protein sequence ID" value="MBY4892486.1"/>
    <property type="molecule type" value="Genomic_DNA"/>
</dbReference>
<keyword evidence="4" id="KW-1185">Reference proteome</keyword>
<dbReference type="InterPro" id="IPR036249">
    <property type="entry name" value="Thioredoxin-like_sf"/>
</dbReference>
<feature type="signal peptide" evidence="1">
    <location>
        <begin position="1"/>
        <end position="22"/>
    </location>
</feature>
<proteinExistence type="predicted"/>
<protein>
    <submittedName>
        <fullName evidence="3">DUF1223 domain-containing protein</fullName>
    </submittedName>
</protein>
<sequence length="233" mass="24912">MTHRFGIFCAATIAAFATPALADDPVVVELFTSQGCSSCPPADALLGELAEREDVIALALHVDYWDYIGWADTFATDAFTQRQHAYGRAAGSTVVYTPQMVIGGVDHVIGNRAMDVADTIAAHRSTPNPVSVETASSQSGWQVRAIWVGEGQAPQMVVQVVTYSPEEHVDITRGENAGLSTAYHNVVRSWQVVSDWSGAQAFEAEVRPTGELPHVVIVQTDGFGAILGAARLD</sequence>
<dbReference type="EMBL" id="CP078073">
    <property type="protein sequence ID" value="QXL89233.1"/>
    <property type="molecule type" value="Genomic_DNA"/>
</dbReference>
<dbReference type="PANTHER" id="PTHR36057:SF1">
    <property type="entry name" value="LIPOPROTEIN LIPID ATTACHMENT SITE-LIKE PROTEIN, PUTATIVE (DUF1223)-RELATED"/>
    <property type="match status" value="1"/>
</dbReference>
<evidence type="ECO:0000256" key="1">
    <source>
        <dbReference type="SAM" id="SignalP"/>
    </source>
</evidence>
<dbReference type="AlphaFoldDB" id="A0A975TXF3"/>
<dbReference type="SUPFAM" id="SSF52833">
    <property type="entry name" value="Thioredoxin-like"/>
    <property type="match status" value="1"/>
</dbReference>
<organism evidence="3">
    <name type="scientific">Gymnodinialimonas phycosphaerae</name>
    <dbReference type="NCBI Taxonomy" id="2841589"/>
    <lineage>
        <taxon>Bacteria</taxon>
        <taxon>Pseudomonadati</taxon>
        <taxon>Pseudomonadota</taxon>
        <taxon>Alphaproteobacteria</taxon>
        <taxon>Rhodobacterales</taxon>
        <taxon>Paracoccaceae</taxon>
        <taxon>Gymnodinialimonas</taxon>
    </lineage>
</organism>
<keyword evidence="1" id="KW-0732">Signal</keyword>
<evidence type="ECO:0000313" key="3">
    <source>
        <dbReference type="EMBL" id="QXL89233.1"/>
    </source>
</evidence>
<evidence type="ECO:0000313" key="2">
    <source>
        <dbReference type="EMBL" id="MBY4892486.1"/>
    </source>
</evidence>
<dbReference type="Pfam" id="PF06764">
    <property type="entry name" value="DUF1223"/>
    <property type="match status" value="1"/>
</dbReference>
<dbReference type="PANTHER" id="PTHR36057">
    <property type="match status" value="1"/>
</dbReference>
<dbReference type="InterPro" id="IPR010634">
    <property type="entry name" value="DUF1223"/>
</dbReference>
<feature type="chain" id="PRO_5036810770" evidence="1">
    <location>
        <begin position="23"/>
        <end position="233"/>
    </location>
</feature>
<dbReference type="RefSeq" id="WP_257892277.1">
    <property type="nucleotide sequence ID" value="NZ_JAIMBW010000001.1"/>
</dbReference>
<accession>A0A975TXF3</accession>